<evidence type="ECO:0000256" key="9">
    <source>
        <dbReference type="ARBA" id="ARBA00031547"/>
    </source>
</evidence>
<keyword evidence="11" id="KW-1185">Reference proteome</keyword>
<reference evidence="10 11" key="1">
    <citation type="journal article" date="2021" name="Elife">
        <title>Chloroplast acquisition without the gene transfer in kleptoplastic sea slugs, Plakobranchus ocellatus.</title>
        <authorList>
            <person name="Maeda T."/>
            <person name="Takahashi S."/>
            <person name="Yoshida T."/>
            <person name="Shimamura S."/>
            <person name="Takaki Y."/>
            <person name="Nagai Y."/>
            <person name="Toyoda A."/>
            <person name="Suzuki Y."/>
            <person name="Arimoto A."/>
            <person name="Ishii H."/>
            <person name="Satoh N."/>
            <person name="Nishiyama T."/>
            <person name="Hasebe M."/>
            <person name="Maruyama T."/>
            <person name="Minagawa J."/>
            <person name="Obokata J."/>
            <person name="Shigenobu S."/>
        </authorList>
    </citation>
    <scope>NUCLEOTIDE SEQUENCE [LARGE SCALE GENOMIC DNA]</scope>
</reference>
<keyword evidence="7" id="KW-0067">ATP-binding</keyword>
<keyword evidence="4" id="KW-0548">Nucleotidyltransferase</keyword>
<comment type="caution">
    <text evidence="10">The sequence shown here is derived from an EMBL/GenBank/DDBJ whole genome shotgun (WGS) entry which is preliminary data.</text>
</comment>
<dbReference type="PANTHER" id="PTHR12153:SF18">
    <property type="entry name" value="SELENOPROTEIN O"/>
    <property type="match status" value="1"/>
</dbReference>
<keyword evidence="6" id="KW-0547">Nucleotide-binding</keyword>
<dbReference type="PANTHER" id="PTHR12153">
    <property type="entry name" value="SELENOPROTEIN O"/>
    <property type="match status" value="1"/>
</dbReference>
<dbReference type="InterPro" id="IPR003846">
    <property type="entry name" value="SelO"/>
</dbReference>
<evidence type="ECO:0000256" key="4">
    <source>
        <dbReference type="ARBA" id="ARBA00022695"/>
    </source>
</evidence>
<comment type="similarity">
    <text evidence="2">Belongs to the SELO family.</text>
</comment>
<evidence type="ECO:0000256" key="6">
    <source>
        <dbReference type="ARBA" id="ARBA00022741"/>
    </source>
</evidence>
<evidence type="ECO:0000256" key="7">
    <source>
        <dbReference type="ARBA" id="ARBA00022840"/>
    </source>
</evidence>
<evidence type="ECO:0000256" key="8">
    <source>
        <dbReference type="ARBA" id="ARBA00022842"/>
    </source>
</evidence>
<evidence type="ECO:0000256" key="5">
    <source>
        <dbReference type="ARBA" id="ARBA00022723"/>
    </source>
</evidence>
<evidence type="ECO:0000256" key="1">
    <source>
        <dbReference type="ARBA" id="ARBA00001946"/>
    </source>
</evidence>
<dbReference type="GO" id="GO:0046872">
    <property type="term" value="F:metal ion binding"/>
    <property type="evidence" value="ECO:0007669"/>
    <property type="project" value="UniProtKB-KW"/>
</dbReference>
<accession>A0AAV4BA33</accession>
<dbReference type="GO" id="GO:0016779">
    <property type="term" value="F:nucleotidyltransferase activity"/>
    <property type="evidence" value="ECO:0007669"/>
    <property type="project" value="UniProtKB-KW"/>
</dbReference>
<dbReference type="EMBL" id="BLXT01004656">
    <property type="protein sequence ID" value="GFO16282.1"/>
    <property type="molecule type" value="Genomic_DNA"/>
</dbReference>
<organism evidence="10 11">
    <name type="scientific">Plakobranchus ocellatus</name>
    <dbReference type="NCBI Taxonomy" id="259542"/>
    <lineage>
        <taxon>Eukaryota</taxon>
        <taxon>Metazoa</taxon>
        <taxon>Spiralia</taxon>
        <taxon>Lophotrochozoa</taxon>
        <taxon>Mollusca</taxon>
        <taxon>Gastropoda</taxon>
        <taxon>Heterobranchia</taxon>
        <taxon>Euthyneura</taxon>
        <taxon>Panpulmonata</taxon>
        <taxon>Sacoglossa</taxon>
        <taxon>Placobranchoidea</taxon>
        <taxon>Plakobranchidae</taxon>
        <taxon>Plakobranchus</taxon>
    </lineage>
</organism>
<evidence type="ECO:0000313" key="11">
    <source>
        <dbReference type="Proteomes" id="UP000735302"/>
    </source>
</evidence>
<evidence type="ECO:0000313" key="10">
    <source>
        <dbReference type="EMBL" id="GFO16282.1"/>
    </source>
</evidence>
<evidence type="ECO:0000256" key="3">
    <source>
        <dbReference type="ARBA" id="ARBA00022679"/>
    </source>
</evidence>
<dbReference type="NCBIfam" id="NF000658">
    <property type="entry name" value="PRK00029.1"/>
    <property type="match status" value="1"/>
</dbReference>
<sequence>MEVETPLFQDFISAHGSLAFPPALAHRYGGHQFGYWSGQLGDGRAALIGTFQSSDGVVLELNLKGSGLTPYSRQGDGRAVLRSSVREFLASEAMHYLGVPTSRALSLVVSDDSVIRDEFYNGRPKVERGAMVVRVAPSWFRIGSLEILTFNGEIELLRSLLNYVIEHHYQHISLGDSDRYLMLFEDIVRGTAQMIAAWQSVGFTHGVCNTDNFSLLSITIDYGPFGFLDRYDEDFVPNTSDDEGRYSYGKQPSVGYFNLDKLRIALDPVFTDNQRRVARLVLDGYHDILNKTLHQHFTKKLGLPSDYSAVDVQIIQMFFKSMKKTRSDFTMSFRQLGEVSLDELKQGLFETGSHWALRQLKSDPNFDLFLEKYTNRLNAARITDADRRRRMCEVNPVYVLRNWMAHVAIKQAEQNNFTGVRRLLHVLETPFTRQAEAEDAGYSSRPPLWAADIKVSCSS</sequence>
<dbReference type="GO" id="GO:0005524">
    <property type="term" value="F:ATP binding"/>
    <property type="evidence" value="ECO:0007669"/>
    <property type="project" value="UniProtKB-KW"/>
</dbReference>
<dbReference type="Pfam" id="PF02696">
    <property type="entry name" value="SelO"/>
    <property type="match status" value="1"/>
</dbReference>
<gene>
    <name evidence="10" type="ORF">PoB_004278700</name>
</gene>
<keyword evidence="8" id="KW-0460">Magnesium</keyword>
<protein>
    <recommendedName>
        <fullName evidence="9">Selenoprotein O</fullName>
    </recommendedName>
</protein>
<dbReference type="Proteomes" id="UP000735302">
    <property type="component" value="Unassembled WGS sequence"/>
</dbReference>
<proteinExistence type="inferred from homology"/>
<name>A0AAV4BA33_9GAST</name>
<keyword evidence="3" id="KW-0808">Transferase</keyword>
<dbReference type="HAMAP" id="MF_00692">
    <property type="entry name" value="SelO"/>
    <property type="match status" value="1"/>
</dbReference>
<keyword evidence="5" id="KW-0479">Metal-binding</keyword>
<comment type="cofactor">
    <cofactor evidence="1">
        <name>Mg(2+)</name>
        <dbReference type="ChEBI" id="CHEBI:18420"/>
    </cofactor>
</comment>
<evidence type="ECO:0000256" key="2">
    <source>
        <dbReference type="ARBA" id="ARBA00009747"/>
    </source>
</evidence>
<dbReference type="AlphaFoldDB" id="A0AAV4BA33"/>